<accession>A0A0F6U4E9</accession>
<evidence type="ECO:0000313" key="1">
    <source>
        <dbReference type="EMBL" id="AKE64487.1"/>
    </source>
</evidence>
<reference evidence="1 2" key="1">
    <citation type="journal article" date="2015" name="Genome Announc.">
        <title>Complete Genome Sequence of Microcystis aeruginosa NIES-2549, a Bloom-Forming Cyanobacterium from Lake Kasumigaura, Japan.</title>
        <authorList>
            <person name="Yamaguchi H."/>
            <person name="Suzuki S."/>
            <person name="Tanabe Y."/>
            <person name="Osana Y."/>
            <person name="Shimura Y."/>
            <person name="Ishida K."/>
            <person name="Kawachi M."/>
        </authorList>
    </citation>
    <scope>NUCLEOTIDE SEQUENCE [LARGE SCALE GENOMIC DNA]</scope>
    <source>
        <strain evidence="1 2">NIES-2549</strain>
    </source>
</reference>
<dbReference type="AlphaFoldDB" id="A0A0F6U4E9"/>
<gene>
    <name evidence="1" type="ORF">MYAER_2139</name>
</gene>
<dbReference type="HOGENOM" id="CLU_071534_0_0_3"/>
<dbReference type="Proteomes" id="UP000034103">
    <property type="component" value="Chromosome"/>
</dbReference>
<evidence type="ECO:0000313" key="2">
    <source>
        <dbReference type="Proteomes" id="UP000034103"/>
    </source>
</evidence>
<sequence>MLNILKKLKQTFRESARVNGQLEEMNQAIGRIEIRQLERIDSNDILANEFKVFSQNGEDGIIQFFLRKLVIKEKVFIEFGVENYLESNTRFLLKNNNWSGLVLDGSKDNINYIKNDPIYWKHNLTAVQAFITKDNINELITKSGIIGEIGLLSIDIDGNDYWIWEAIDVINPAIVIIEYNFRFGKYKAVTIPYDENFVRSKAHYSTIYYGASLKALVQLGKKKGYTFVGCNSTGCNAFFVRTDLKPSEIKELTVEEGYVAGKFRESRNKSGKLICLSHQEELQILSSLPLVDAQ</sequence>
<name>A0A0F6U4E9_MICAE</name>
<organism evidence="1 2">
    <name type="scientific">Microcystis aeruginosa NIES-2549</name>
    <dbReference type="NCBI Taxonomy" id="1641812"/>
    <lineage>
        <taxon>Bacteria</taxon>
        <taxon>Bacillati</taxon>
        <taxon>Cyanobacteriota</taxon>
        <taxon>Cyanophyceae</taxon>
        <taxon>Oscillatoriophycideae</taxon>
        <taxon>Chroococcales</taxon>
        <taxon>Microcystaceae</taxon>
        <taxon>Microcystis</taxon>
    </lineage>
</organism>
<dbReference type="EMBL" id="CP011304">
    <property type="protein sequence ID" value="AKE64487.1"/>
    <property type="molecule type" value="Genomic_DNA"/>
</dbReference>
<protein>
    <submittedName>
        <fullName evidence="1">Uncharacterized protein</fullName>
    </submittedName>
</protein>
<dbReference type="PATRIC" id="fig|1641812.3.peg.2211"/>
<proteinExistence type="predicted"/>